<evidence type="ECO:0000256" key="1">
    <source>
        <dbReference type="ARBA" id="ARBA00004127"/>
    </source>
</evidence>
<dbReference type="SUPFAM" id="SSF103481">
    <property type="entry name" value="Multidrug resistance efflux transporter EmrE"/>
    <property type="match status" value="1"/>
</dbReference>
<dbReference type="PANTHER" id="PTHR10778">
    <property type="entry name" value="SOLUTE CARRIER FAMILY 35 MEMBER B"/>
    <property type="match status" value="1"/>
</dbReference>
<evidence type="ECO:0000256" key="2">
    <source>
        <dbReference type="ARBA" id="ARBA00010694"/>
    </source>
</evidence>
<organism evidence="9 10">
    <name type="scientific">Wuchereria bancrofti</name>
    <dbReference type="NCBI Taxonomy" id="6293"/>
    <lineage>
        <taxon>Eukaryota</taxon>
        <taxon>Metazoa</taxon>
        <taxon>Ecdysozoa</taxon>
        <taxon>Nematoda</taxon>
        <taxon>Chromadorea</taxon>
        <taxon>Rhabditida</taxon>
        <taxon>Spirurina</taxon>
        <taxon>Spiruromorpha</taxon>
        <taxon>Filarioidea</taxon>
        <taxon>Onchocercidae</taxon>
        <taxon>Wuchereria</taxon>
    </lineage>
</organism>
<feature type="transmembrane region" description="Helical" evidence="8">
    <location>
        <begin position="56"/>
        <end position="77"/>
    </location>
</feature>
<dbReference type="PANTHER" id="PTHR10778:SF4">
    <property type="entry name" value="NUCLEOTIDE SUGAR TRANSPORTER SLC35B4"/>
    <property type="match status" value="1"/>
</dbReference>
<protein>
    <submittedName>
        <fullName evidence="9">Uncharacterized protein</fullName>
    </submittedName>
</protein>
<evidence type="ECO:0000256" key="3">
    <source>
        <dbReference type="ARBA" id="ARBA00022448"/>
    </source>
</evidence>
<dbReference type="Proteomes" id="UP000004810">
    <property type="component" value="Unassembled WGS sequence"/>
</dbReference>
<gene>
    <name evidence="9" type="ORF">WUBG_05593</name>
</gene>
<sequence>MSRDIYKSAVEFSHSYPMDILGFRIPCIWAYLNATCVLQWMCISFIYRLNATFESLTVTMVVTIRKFLSLLISIVWFRNPFTLAHWVGAALVFTGTLAFADIWTNHTGTAKENRKKKY</sequence>
<dbReference type="GO" id="GO:0005462">
    <property type="term" value="F:UDP-N-acetylglucosamine transmembrane transporter activity"/>
    <property type="evidence" value="ECO:0007669"/>
    <property type="project" value="TreeGrafter"/>
</dbReference>
<accession>J9ELY1</accession>
<name>J9ELY1_WUCBA</name>
<dbReference type="AlphaFoldDB" id="J9ELY1"/>
<dbReference type="InterPro" id="IPR013657">
    <property type="entry name" value="SCL35B1-4/HUT1"/>
</dbReference>
<dbReference type="GO" id="GO:0005464">
    <property type="term" value="F:UDP-xylose transmembrane transporter activity"/>
    <property type="evidence" value="ECO:0007669"/>
    <property type="project" value="TreeGrafter"/>
</dbReference>
<evidence type="ECO:0000256" key="7">
    <source>
        <dbReference type="ARBA" id="ARBA00023136"/>
    </source>
</evidence>
<evidence type="ECO:0000256" key="8">
    <source>
        <dbReference type="SAM" id="Phobius"/>
    </source>
</evidence>
<feature type="transmembrane region" description="Helical" evidence="8">
    <location>
        <begin position="28"/>
        <end position="49"/>
    </location>
</feature>
<keyword evidence="4" id="KW-0762">Sugar transport</keyword>
<proteinExistence type="inferred from homology"/>
<evidence type="ECO:0000313" key="9">
    <source>
        <dbReference type="EMBL" id="EJW83496.1"/>
    </source>
</evidence>
<dbReference type="Pfam" id="PF08449">
    <property type="entry name" value="UAA"/>
    <property type="match status" value="1"/>
</dbReference>
<keyword evidence="7 8" id="KW-0472">Membrane</keyword>
<dbReference type="GO" id="GO:0005789">
    <property type="term" value="C:endoplasmic reticulum membrane"/>
    <property type="evidence" value="ECO:0007669"/>
    <property type="project" value="TreeGrafter"/>
</dbReference>
<comment type="subcellular location">
    <subcellularLocation>
        <location evidence="1">Endomembrane system</location>
        <topology evidence="1">Multi-pass membrane protein</topology>
    </subcellularLocation>
</comment>
<keyword evidence="5 8" id="KW-0812">Transmembrane</keyword>
<keyword evidence="3" id="KW-0813">Transport</keyword>
<feature type="transmembrane region" description="Helical" evidence="8">
    <location>
        <begin position="83"/>
        <end position="104"/>
    </location>
</feature>
<dbReference type="InterPro" id="IPR037185">
    <property type="entry name" value="EmrE-like"/>
</dbReference>
<evidence type="ECO:0000313" key="10">
    <source>
        <dbReference type="Proteomes" id="UP000004810"/>
    </source>
</evidence>
<dbReference type="EMBL" id="ADBV01002164">
    <property type="protein sequence ID" value="EJW83496.1"/>
    <property type="molecule type" value="Genomic_DNA"/>
</dbReference>
<comment type="similarity">
    <text evidence="2">Belongs to the nucleotide-sugar transporter family. SLC35B subfamily.</text>
</comment>
<reference evidence="10" key="1">
    <citation type="submission" date="2012-08" db="EMBL/GenBank/DDBJ databases">
        <title>The Genome Sequence of Wuchereria bancrofti.</title>
        <authorList>
            <person name="Nutman T.B."/>
            <person name="Fink D.L."/>
            <person name="Russ C."/>
            <person name="Young S."/>
            <person name="Zeng Q."/>
            <person name="Koehrsen M."/>
            <person name="Alvarado L."/>
            <person name="Berlin A."/>
            <person name="Chapman S.B."/>
            <person name="Chen Z."/>
            <person name="Freedman E."/>
            <person name="Gellesch M."/>
            <person name="Goldberg J."/>
            <person name="Griggs A."/>
            <person name="Gujja S."/>
            <person name="Heilman E.R."/>
            <person name="Heiman D."/>
            <person name="Hepburn T."/>
            <person name="Howarth C."/>
            <person name="Jen D."/>
            <person name="Larson L."/>
            <person name="Lewis B."/>
            <person name="Mehta T."/>
            <person name="Park D."/>
            <person name="Pearson M."/>
            <person name="Roberts A."/>
            <person name="Saif S."/>
            <person name="Shea T."/>
            <person name="Shenoy N."/>
            <person name="Sisk P."/>
            <person name="Stolte C."/>
            <person name="Sykes S."/>
            <person name="Walk T."/>
            <person name="White J."/>
            <person name="Yandava C."/>
            <person name="Haas B."/>
            <person name="Henn M.R."/>
            <person name="Nusbaum C."/>
            <person name="Birren B."/>
        </authorList>
    </citation>
    <scope>NUCLEOTIDE SEQUENCE [LARGE SCALE GENOMIC DNA]</scope>
    <source>
        <strain evidence="10">NA</strain>
    </source>
</reference>
<dbReference type="GO" id="GO:0000139">
    <property type="term" value="C:Golgi membrane"/>
    <property type="evidence" value="ECO:0007669"/>
    <property type="project" value="TreeGrafter"/>
</dbReference>
<evidence type="ECO:0000256" key="6">
    <source>
        <dbReference type="ARBA" id="ARBA00022989"/>
    </source>
</evidence>
<keyword evidence="6 8" id="KW-1133">Transmembrane helix</keyword>
<evidence type="ECO:0000256" key="4">
    <source>
        <dbReference type="ARBA" id="ARBA00022597"/>
    </source>
</evidence>
<comment type="caution">
    <text evidence="9">The sequence shown here is derived from an EMBL/GenBank/DDBJ whole genome shotgun (WGS) entry which is preliminary data.</text>
</comment>
<evidence type="ECO:0000256" key="5">
    <source>
        <dbReference type="ARBA" id="ARBA00022692"/>
    </source>
</evidence>